<evidence type="ECO:0000256" key="1">
    <source>
        <dbReference type="SAM" id="MobiDB-lite"/>
    </source>
</evidence>
<feature type="region of interest" description="Disordered" evidence="1">
    <location>
        <begin position="279"/>
        <end position="312"/>
    </location>
</feature>
<dbReference type="Pfam" id="PF13460">
    <property type="entry name" value="NAD_binding_10"/>
    <property type="match status" value="1"/>
</dbReference>
<name>A0A3P1XKK8_TANFO</name>
<feature type="compositionally biased region" description="Basic residues" evidence="1">
    <location>
        <begin position="289"/>
        <end position="302"/>
    </location>
</feature>
<accession>A0A3P1XKK8</accession>
<dbReference type="CDD" id="cd05243">
    <property type="entry name" value="SDR_a5"/>
    <property type="match status" value="1"/>
</dbReference>
<gene>
    <name evidence="3" type="ORF">EII40_10395</name>
</gene>
<organism evidence="3 4">
    <name type="scientific">Tannerella forsythia</name>
    <name type="common">Bacteroides forsythus</name>
    <dbReference type="NCBI Taxonomy" id="28112"/>
    <lineage>
        <taxon>Bacteria</taxon>
        <taxon>Pseudomonadati</taxon>
        <taxon>Bacteroidota</taxon>
        <taxon>Bacteroidia</taxon>
        <taxon>Bacteroidales</taxon>
        <taxon>Tannerellaceae</taxon>
        <taxon>Tannerella</taxon>
    </lineage>
</organism>
<dbReference type="InterPro" id="IPR016040">
    <property type="entry name" value="NAD(P)-bd_dom"/>
</dbReference>
<evidence type="ECO:0000313" key="4">
    <source>
        <dbReference type="Proteomes" id="UP000278609"/>
    </source>
</evidence>
<dbReference type="InterPro" id="IPR036291">
    <property type="entry name" value="NAD(P)-bd_dom_sf"/>
</dbReference>
<evidence type="ECO:0000313" key="3">
    <source>
        <dbReference type="EMBL" id="RRD59312.1"/>
    </source>
</evidence>
<dbReference type="OrthoDB" id="9803892at2"/>
<dbReference type="Gene3D" id="3.40.50.720">
    <property type="entry name" value="NAD(P)-binding Rossmann-like Domain"/>
    <property type="match status" value="1"/>
</dbReference>
<sequence length="312" mass="35319">MAKDKILVAGATGYLGKYITRQLLSEGFKTKIIVRNPDKVEIDNDNLIIEKAEVTRPDTLKGVCKDVRVVISTVGITRQKDGLTYMDVDYKANANLIDEAKKSGVERFIYVSVLNGEKLKHLKICEAKEKLGDYLKSSGLDYCIVRPSGFFSDMGDFLKMAKSGRVYLFGDGKFKINPIHGEDLAKAIVETIHNGKKEIDIGGCRVFSHNEIAELALKACSKPVKIVHLPDWIRRFTLRFLRTFTNSKSYGPLEFFMTAMAMDMQAAPYGTHKLEDYFENRTKPQTQHPKPKTQHLKPKTQHLKPEKTDENT</sequence>
<dbReference type="PANTHER" id="PTHR12126:SF11">
    <property type="entry name" value="NADH DEHYDROGENASE [UBIQUINONE] 1 ALPHA SUBCOMPLEX SUBUNIT 9, MITOCHONDRIAL"/>
    <property type="match status" value="1"/>
</dbReference>
<reference evidence="3 4" key="1">
    <citation type="submission" date="2018-11" db="EMBL/GenBank/DDBJ databases">
        <title>Genomes From Bacteria Associated with the Canine Oral Cavity: a Test Case for Automated Genome-Based Taxonomic Assignment.</title>
        <authorList>
            <person name="Coil D.A."/>
            <person name="Jospin G."/>
            <person name="Darling A.E."/>
            <person name="Wallis C."/>
            <person name="Davis I.J."/>
            <person name="Harris S."/>
            <person name="Eisen J.A."/>
            <person name="Holcombe L.J."/>
            <person name="O'Flynn C."/>
        </authorList>
    </citation>
    <scope>NUCLEOTIDE SEQUENCE [LARGE SCALE GENOMIC DNA]</scope>
    <source>
        <strain evidence="3 4">OH2617_COT-023</strain>
    </source>
</reference>
<evidence type="ECO:0000259" key="2">
    <source>
        <dbReference type="Pfam" id="PF13460"/>
    </source>
</evidence>
<dbReference type="InterPro" id="IPR051207">
    <property type="entry name" value="ComplexI_NDUFA9_subunit"/>
</dbReference>
<dbReference type="AlphaFoldDB" id="A0A3P1XKK8"/>
<feature type="domain" description="NAD(P)-binding" evidence="2">
    <location>
        <begin position="10"/>
        <end position="194"/>
    </location>
</feature>
<dbReference type="PANTHER" id="PTHR12126">
    <property type="entry name" value="NADH-UBIQUINONE OXIDOREDUCTASE 39 KDA SUBUNIT-RELATED"/>
    <property type="match status" value="1"/>
</dbReference>
<dbReference type="Proteomes" id="UP000278609">
    <property type="component" value="Unassembled WGS sequence"/>
</dbReference>
<dbReference type="SUPFAM" id="SSF51735">
    <property type="entry name" value="NAD(P)-binding Rossmann-fold domains"/>
    <property type="match status" value="1"/>
</dbReference>
<proteinExistence type="predicted"/>
<comment type="caution">
    <text evidence="3">The sequence shown here is derived from an EMBL/GenBank/DDBJ whole genome shotgun (WGS) entry which is preliminary data.</text>
</comment>
<protein>
    <submittedName>
        <fullName evidence="3">SDR family oxidoreductase</fullName>
    </submittedName>
</protein>
<feature type="compositionally biased region" description="Basic and acidic residues" evidence="1">
    <location>
        <begin position="303"/>
        <end position="312"/>
    </location>
</feature>
<dbReference type="EMBL" id="RQYS01000047">
    <property type="protein sequence ID" value="RRD59312.1"/>
    <property type="molecule type" value="Genomic_DNA"/>
</dbReference>
<dbReference type="GO" id="GO:0044877">
    <property type="term" value="F:protein-containing complex binding"/>
    <property type="evidence" value="ECO:0007669"/>
    <property type="project" value="TreeGrafter"/>
</dbReference>